<feature type="domain" description="BRCT" evidence="2">
    <location>
        <begin position="567"/>
        <end position="627"/>
    </location>
</feature>
<dbReference type="InterPro" id="IPR001357">
    <property type="entry name" value="BRCT_dom"/>
</dbReference>
<protein>
    <recommendedName>
        <fullName evidence="2">BRCT domain-containing protein</fullName>
    </recommendedName>
</protein>
<dbReference type="PANTHER" id="PTHR47667:SF1">
    <property type="entry name" value="REGULATOR OF TY1 TRANSPOSITION PROTEIN 107"/>
    <property type="match status" value="1"/>
</dbReference>
<dbReference type="CDD" id="cd17744">
    <property type="entry name" value="BRCT_MDC1_rpt1"/>
    <property type="match status" value="1"/>
</dbReference>
<proteinExistence type="predicted"/>
<dbReference type="GO" id="GO:1990683">
    <property type="term" value="P:DNA double-strand break attachment to nuclear envelope"/>
    <property type="evidence" value="ECO:0007669"/>
    <property type="project" value="TreeGrafter"/>
</dbReference>
<evidence type="ECO:0000259" key="2">
    <source>
        <dbReference type="PROSITE" id="PS50172"/>
    </source>
</evidence>
<feature type="domain" description="BRCT" evidence="2">
    <location>
        <begin position="19"/>
        <end position="114"/>
    </location>
</feature>
<dbReference type="InterPro" id="IPR053036">
    <property type="entry name" value="CellCycle_DNARepair_Reg"/>
</dbReference>
<dbReference type="PANTHER" id="PTHR47667">
    <property type="entry name" value="REGULATOR OF TY1 TRANSPOSITION PROTEIN 107"/>
    <property type="match status" value="1"/>
</dbReference>
<feature type="domain" description="BRCT" evidence="2">
    <location>
        <begin position="146"/>
        <end position="237"/>
    </location>
</feature>
<feature type="compositionally biased region" description="Polar residues" evidence="1">
    <location>
        <begin position="398"/>
        <end position="413"/>
    </location>
</feature>
<evidence type="ECO:0000313" key="3">
    <source>
        <dbReference type="EMBL" id="KAJ3055924.1"/>
    </source>
</evidence>
<comment type="caution">
    <text evidence="3">The sequence shown here is derived from an EMBL/GenBank/DDBJ whole genome shotgun (WGS) entry which is preliminary data.</text>
</comment>
<dbReference type="SUPFAM" id="SSF52113">
    <property type="entry name" value="BRCT domain"/>
    <property type="match status" value="4"/>
</dbReference>
<evidence type="ECO:0000313" key="4">
    <source>
        <dbReference type="Proteomes" id="UP001212841"/>
    </source>
</evidence>
<dbReference type="PROSITE" id="PS50172">
    <property type="entry name" value="BRCT"/>
    <property type="match status" value="4"/>
</dbReference>
<feature type="domain" description="BRCT" evidence="2">
    <location>
        <begin position="241"/>
        <end position="319"/>
    </location>
</feature>
<name>A0AAD5SIR2_9FUNG</name>
<sequence>MYFEPNDGNRSPAGSKARREMDLFIDARKFLSGFVVCTSQIPTGDREAIFGGVEACGGQWQTELKNDVTHLITLKPTGAMYEEAMRRGIAVLLPHYFDDCFRLGRKCREHMYSFPDPKILSLNPNDLISSKLTAGSLRRSSPNFEADPQFLRQHVFFLGDDLPISPSDKQLAVKQLESCGAKVAKRLSKDVTCAVLGKRAGTTYYQAETKNIVVGSIRWLRDILKSRDFTSPKLHALHYPAPANPAPGMETLVIALTNYVSPAREDIEEMVLQLGAKFSRSMSQENTHLICCLPVGEKYARATQWNLHIVNHLWIEECYIRWSRQSEAKPHYVHFPPGLGDIVGDVSLPWEEVNKWVAAAYSDAGHQEVSAPPPRSTNIIAEQPTAAHETEAGPLKPCSSSKPAMSKKSGTVAESSPAALDEVTAAAVVVANPHIPATGVGKKAPASTAKSRRSSPPAIPPTETSSPQVETSTSSASKAKPKKPRGRPRTDASEAKVATKRPRESSDNEVGPVKTVKQGNEVEIVVDDQGPSARKKRKVAAPTTPSSPKILLFTGLKLTPADNKGIGSLRGQIATQVRDCTHLIAEKVARTEKFLAALSLGKHIVHKKWLDASVAAGEWQDEQSFPLVDEEMEGRFEFSLSESIARARRKKVLEEYTVYATPLVSPDGDIMARIVEAAGGNFLRKLPQRAVKEMLSDKSPSKINTDKLIVVTVPEASTYHPSFLEAGIRLYSSEFLLTGILRQKMPFGDSKYFLS</sequence>
<dbReference type="Pfam" id="PF16589">
    <property type="entry name" value="BRCT_2"/>
    <property type="match status" value="1"/>
</dbReference>
<dbReference type="GO" id="GO:0006302">
    <property type="term" value="P:double-strand break repair"/>
    <property type="evidence" value="ECO:0007669"/>
    <property type="project" value="TreeGrafter"/>
</dbReference>
<dbReference type="Pfam" id="PF00533">
    <property type="entry name" value="BRCT"/>
    <property type="match status" value="1"/>
</dbReference>
<dbReference type="Gene3D" id="3.40.50.10190">
    <property type="entry name" value="BRCT domain"/>
    <property type="match status" value="5"/>
</dbReference>
<reference evidence="3" key="1">
    <citation type="submission" date="2020-05" db="EMBL/GenBank/DDBJ databases">
        <title>Phylogenomic resolution of chytrid fungi.</title>
        <authorList>
            <person name="Stajich J.E."/>
            <person name="Amses K."/>
            <person name="Simmons R."/>
            <person name="Seto K."/>
            <person name="Myers J."/>
            <person name="Bonds A."/>
            <person name="Quandt C.A."/>
            <person name="Barry K."/>
            <person name="Liu P."/>
            <person name="Grigoriev I."/>
            <person name="Longcore J.E."/>
            <person name="James T.Y."/>
        </authorList>
    </citation>
    <scope>NUCLEOTIDE SEQUENCE</scope>
    <source>
        <strain evidence="3">JEL0318</strain>
    </source>
</reference>
<dbReference type="GO" id="GO:0035361">
    <property type="term" value="C:Cul8-RING ubiquitin ligase complex"/>
    <property type="evidence" value="ECO:0007669"/>
    <property type="project" value="TreeGrafter"/>
</dbReference>
<dbReference type="Pfam" id="PF16770">
    <property type="entry name" value="RTT107_BRCT_5"/>
    <property type="match status" value="1"/>
</dbReference>
<dbReference type="CDD" id="cd18432">
    <property type="entry name" value="BRCT_PAXIP1_rpt6_like"/>
    <property type="match status" value="1"/>
</dbReference>
<dbReference type="SMART" id="SM00292">
    <property type="entry name" value="BRCT"/>
    <property type="match status" value="5"/>
</dbReference>
<dbReference type="GO" id="GO:0005634">
    <property type="term" value="C:nucleus"/>
    <property type="evidence" value="ECO:0007669"/>
    <property type="project" value="TreeGrafter"/>
</dbReference>
<dbReference type="CDD" id="cd18436">
    <property type="entry name" value="BRCT_BRC1_like_rpt2"/>
    <property type="match status" value="1"/>
</dbReference>
<feature type="region of interest" description="Disordered" evidence="1">
    <location>
        <begin position="385"/>
        <end position="413"/>
    </location>
</feature>
<dbReference type="Proteomes" id="UP001212841">
    <property type="component" value="Unassembled WGS sequence"/>
</dbReference>
<dbReference type="Pfam" id="PF12738">
    <property type="entry name" value="PTCB-BRCT"/>
    <property type="match status" value="2"/>
</dbReference>
<evidence type="ECO:0000256" key="1">
    <source>
        <dbReference type="SAM" id="MobiDB-lite"/>
    </source>
</evidence>
<dbReference type="InterPro" id="IPR036420">
    <property type="entry name" value="BRCT_dom_sf"/>
</dbReference>
<organism evidence="3 4">
    <name type="scientific">Rhizophlyctis rosea</name>
    <dbReference type="NCBI Taxonomy" id="64517"/>
    <lineage>
        <taxon>Eukaryota</taxon>
        <taxon>Fungi</taxon>
        <taxon>Fungi incertae sedis</taxon>
        <taxon>Chytridiomycota</taxon>
        <taxon>Chytridiomycota incertae sedis</taxon>
        <taxon>Chytridiomycetes</taxon>
        <taxon>Rhizophlyctidales</taxon>
        <taxon>Rhizophlyctidaceae</taxon>
        <taxon>Rhizophlyctis</taxon>
    </lineage>
</organism>
<gene>
    <name evidence="3" type="ORF">HK097_008733</name>
</gene>
<dbReference type="EMBL" id="JADGJD010000053">
    <property type="protein sequence ID" value="KAJ3055924.1"/>
    <property type="molecule type" value="Genomic_DNA"/>
</dbReference>
<keyword evidence="4" id="KW-1185">Reference proteome</keyword>
<dbReference type="AlphaFoldDB" id="A0AAD5SIR2"/>
<feature type="region of interest" description="Disordered" evidence="1">
    <location>
        <begin position="436"/>
        <end position="521"/>
    </location>
</feature>
<accession>A0AAD5SIR2</accession>